<evidence type="ECO:0000313" key="3">
    <source>
        <dbReference type="Proteomes" id="UP000261620"/>
    </source>
</evidence>
<evidence type="ECO:0008006" key="4">
    <source>
        <dbReference type="Google" id="ProtNLM"/>
    </source>
</evidence>
<dbReference type="Proteomes" id="UP000261620">
    <property type="component" value="Unplaced"/>
</dbReference>
<organism evidence="2 3">
    <name type="scientific">Mola mola</name>
    <name type="common">Ocean sunfish</name>
    <name type="synonym">Tetraodon mola</name>
    <dbReference type="NCBI Taxonomy" id="94237"/>
    <lineage>
        <taxon>Eukaryota</taxon>
        <taxon>Metazoa</taxon>
        <taxon>Chordata</taxon>
        <taxon>Craniata</taxon>
        <taxon>Vertebrata</taxon>
        <taxon>Euteleostomi</taxon>
        <taxon>Actinopterygii</taxon>
        <taxon>Neopterygii</taxon>
        <taxon>Teleostei</taxon>
        <taxon>Neoteleostei</taxon>
        <taxon>Acanthomorphata</taxon>
        <taxon>Eupercaria</taxon>
        <taxon>Tetraodontiformes</taxon>
        <taxon>Molidae</taxon>
        <taxon>Mola</taxon>
    </lineage>
</organism>
<protein>
    <recommendedName>
        <fullName evidence="4">Secreted protein</fullName>
    </recommendedName>
</protein>
<proteinExistence type="predicted"/>
<reference evidence="2" key="1">
    <citation type="submission" date="2025-08" db="UniProtKB">
        <authorList>
            <consortium name="Ensembl"/>
        </authorList>
    </citation>
    <scope>IDENTIFICATION</scope>
</reference>
<sequence>MFQLDKLCVFVLLFDPVQCFQALCWQVTQINRLHHVVPWQRYTKFLPLPQSHSEMVLTSHSLLPFCSFSIVLKSLTFTFSSFHFDASSVGQTVVPLTGLAVAHILPLSHAFPKHNTMIL</sequence>
<dbReference type="Ensembl" id="ENSMMOT00000010365.1">
    <property type="protein sequence ID" value="ENSMMOP00000010185.1"/>
    <property type="gene ID" value="ENSMMOG00000007871.1"/>
</dbReference>
<evidence type="ECO:0000313" key="2">
    <source>
        <dbReference type="Ensembl" id="ENSMMOP00000010185.1"/>
    </source>
</evidence>
<reference evidence="2" key="2">
    <citation type="submission" date="2025-09" db="UniProtKB">
        <authorList>
            <consortium name="Ensembl"/>
        </authorList>
    </citation>
    <scope>IDENTIFICATION</scope>
</reference>
<name>A0A3Q4AZ28_MOLML</name>
<keyword evidence="1" id="KW-0732">Signal</keyword>
<evidence type="ECO:0000256" key="1">
    <source>
        <dbReference type="SAM" id="SignalP"/>
    </source>
</evidence>
<dbReference type="AlphaFoldDB" id="A0A3Q4AZ28"/>
<keyword evidence="3" id="KW-1185">Reference proteome</keyword>
<accession>A0A3Q4AZ28</accession>
<feature type="chain" id="PRO_5018575769" description="Secreted protein" evidence="1">
    <location>
        <begin position="20"/>
        <end position="119"/>
    </location>
</feature>
<feature type="signal peptide" evidence="1">
    <location>
        <begin position="1"/>
        <end position="19"/>
    </location>
</feature>